<dbReference type="RefSeq" id="WP_171001268.1">
    <property type="nucleotide sequence ID" value="NZ_BJDO01000039.1"/>
</dbReference>
<dbReference type="Pfam" id="PF00126">
    <property type="entry name" value="HTH_1"/>
    <property type="match status" value="1"/>
</dbReference>
<dbReference type="InterPro" id="IPR050950">
    <property type="entry name" value="HTH-type_LysR_regulators"/>
</dbReference>
<dbReference type="SUPFAM" id="SSF53850">
    <property type="entry name" value="Periplasmic binding protein-like II"/>
    <property type="match status" value="1"/>
</dbReference>
<evidence type="ECO:0000313" key="2">
    <source>
        <dbReference type="EMBL" id="MFC6254971.1"/>
    </source>
</evidence>
<dbReference type="Gene3D" id="1.10.10.10">
    <property type="entry name" value="Winged helix-like DNA-binding domain superfamily/Winged helix DNA-binding domain"/>
    <property type="match status" value="1"/>
</dbReference>
<dbReference type="PROSITE" id="PS50931">
    <property type="entry name" value="HTH_LYSR"/>
    <property type="match status" value="1"/>
</dbReference>
<proteinExistence type="predicted"/>
<feature type="domain" description="HTH lysR-type" evidence="1">
    <location>
        <begin position="24"/>
        <end position="60"/>
    </location>
</feature>
<sequence>MNNEQVLFNILRAVGQANTILDIAHELYLSQPYVSKVLRESEQHYHVQLVIRKTHPIMLTSAGQTMLRDLHRVLNANQLLEENIRREQQLDSRGITVIINNPFILMHADRVLTTYITEHPDLKMAVRFVPTASVADDLVNHICDLSIGPRYNQKELINQAVRSPELYLLFSKHDSNYEPAQRIIPLNHQLIRKMEDYSYIGFTDNSNTQQYIDLEFKTFKMRRQFQVPSPQAAVRAVSRVTGSTTITTAEIAAAALPDGEYNLMTLPKNFLKLSETVTYLKTADDQVLDLVTYLENAL</sequence>
<dbReference type="InterPro" id="IPR000847">
    <property type="entry name" value="LysR_HTH_N"/>
</dbReference>
<evidence type="ECO:0000313" key="3">
    <source>
        <dbReference type="Proteomes" id="UP001596190"/>
    </source>
</evidence>
<dbReference type="Gene3D" id="3.40.190.290">
    <property type="match status" value="1"/>
</dbReference>
<gene>
    <name evidence="2" type="ORF">ACFP1H_10320</name>
</gene>
<dbReference type="PANTHER" id="PTHR30419">
    <property type="entry name" value="HTH-TYPE TRANSCRIPTIONAL REGULATOR YBHD"/>
    <property type="match status" value="1"/>
</dbReference>
<keyword evidence="3" id="KW-1185">Reference proteome</keyword>
<dbReference type="InterPro" id="IPR036388">
    <property type="entry name" value="WH-like_DNA-bd_sf"/>
</dbReference>
<protein>
    <submittedName>
        <fullName evidence="2">LysR family transcriptional regulator</fullName>
    </submittedName>
</protein>
<dbReference type="InterPro" id="IPR036390">
    <property type="entry name" value="WH_DNA-bd_sf"/>
</dbReference>
<dbReference type="EMBL" id="JBHSSA010000109">
    <property type="protein sequence ID" value="MFC6254971.1"/>
    <property type="molecule type" value="Genomic_DNA"/>
</dbReference>
<dbReference type="Proteomes" id="UP001596190">
    <property type="component" value="Unassembled WGS sequence"/>
</dbReference>
<dbReference type="SUPFAM" id="SSF46785">
    <property type="entry name" value="Winged helix' DNA-binding domain"/>
    <property type="match status" value="1"/>
</dbReference>
<accession>A0ABW1TDR6</accession>
<evidence type="ECO:0000259" key="1">
    <source>
        <dbReference type="PROSITE" id="PS50931"/>
    </source>
</evidence>
<reference evidence="3" key="1">
    <citation type="journal article" date="2019" name="Int. J. Syst. Evol. Microbiol.">
        <title>The Global Catalogue of Microorganisms (GCM) 10K type strain sequencing project: providing services to taxonomists for standard genome sequencing and annotation.</title>
        <authorList>
            <consortium name="The Broad Institute Genomics Platform"/>
            <consortium name="The Broad Institute Genome Sequencing Center for Infectious Disease"/>
            <person name="Wu L."/>
            <person name="Ma J."/>
        </authorList>
    </citation>
    <scope>NUCLEOTIDE SEQUENCE [LARGE SCALE GENOMIC DNA]</scope>
    <source>
        <strain evidence="3">CCM 8950</strain>
    </source>
</reference>
<name>A0ABW1TDR6_9LACO</name>
<comment type="caution">
    <text evidence="2">The sequence shown here is derived from an EMBL/GenBank/DDBJ whole genome shotgun (WGS) entry which is preliminary data.</text>
</comment>
<organism evidence="2 3">
    <name type="scientific">Secundilactobacillus hailunensis</name>
    <dbReference type="NCBI Taxonomy" id="2559923"/>
    <lineage>
        <taxon>Bacteria</taxon>
        <taxon>Bacillati</taxon>
        <taxon>Bacillota</taxon>
        <taxon>Bacilli</taxon>
        <taxon>Lactobacillales</taxon>
        <taxon>Lactobacillaceae</taxon>
        <taxon>Secundilactobacillus</taxon>
    </lineage>
</organism>